<protein>
    <submittedName>
        <fullName evidence="2">Uncharacterized protein</fullName>
    </submittedName>
</protein>
<keyword evidence="1" id="KW-0812">Transmembrane</keyword>
<keyword evidence="1" id="KW-0472">Membrane</keyword>
<reference evidence="2" key="2">
    <citation type="submission" date="2025-09" db="UniProtKB">
        <authorList>
            <consortium name="Ensembl"/>
        </authorList>
    </citation>
    <scope>IDENTIFICATION</scope>
</reference>
<evidence type="ECO:0000313" key="2">
    <source>
        <dbReference type="Ensembl" id="ENSCWAP00000008659.1"/>
    </source>
</evidence>
<dbReference type="AlphaFoldDB" id="A0A8C3WBP2"/>
<organism evidence="2 3">
    <name type="scientific">Catagonus wagneri</name>
    <name type="common">Chacoan peccary</name>
    <dbReference type="NCBI Taxonomy" id="51154"/>
    <lineage>
        <taxon>Eukaryota</taxon>
        <taxon>Metazoa</taxon>
        <taxon>Chordata</taxon>
        <taxon>Craniata</taxon>
        <taxon>Vertebrata</taxon>
        <taxon>Euteleostomi</taxon>
        <taxon>Mammalia</taxon>
        <taxon>Eutheria</taxon>
        <taxon>Laurasiatheria</taxon>
        <taxon>Artiodactyla</taxon>
        <taxon>Suina</taxon>
        <taxon>Tayassuidae</taxon>
        <taxon>Catagonus</taxon>
    </lineage>
</organism>
<proteinExistence type="predicted"/>
<evidence type="ECO:0000313" key="3">
    <source>
        <dbReference type="Proteomes" id="UP000694540"/>
    </source>
</evidence>
<keyword evidence="3" id="KW-1185">Reference proteome</keyword>
<evidence type="ECO:0000256" key="1">
    <source>
        <dbReference type="SAM" id="Phobius"/>
    </source>
</evidence>
<dbReference type="Ensembl" id="ENSCWAT00000009411.1">
    <property type="protein sequence ID" value="ENSCWAP00000008659.1"/>
    <property type="gene ID" value="ENSCWAG00000006708.1"/>
</dbReference>
<dbReference type="Proteomes" id="UP000694540">
    <property type="component" value="Unplaced"/>
</dbReference>
<feature type="transmembrane region" description="Helical" evidence="1">
    <location>
        <begin position="39"/>
        <end position="58"/>
    </location>
</feature>
<reference evidence="2" key="1">
    <citation type="submission" date="2025-08" db="UniProtKB">
        <authorList>
            <consortium name="Ensembl"/>
        </authorList>
    </citation>
    <scope>IDENTIFICATION</scope>
</reference>
<keyword evidence="1" id="KW-1133">Transmembrane helix</keyword>
<accession>A0A8C3WBP2</accession>
<sequence length="85" mass="9855">MTIKSGRAAWVLTDSLGCFWPDFGLVQDVMEILTKLQPILYLTETPLVFCFTCLILWCNRKAIARSHHGLKYKKAKVFVLYLFLE</sequence>
<name>A0A8C3WBP2_9CETA</name>